<dbReference type="InterPro" id="IPR015943">
    <property type="entry name" value="WD40/YVTN_repeat-like_dom_sf"/>
</dbReference>
<comment type="caution">
    <text evidence="1">The sequence shown here is derived from an EMBL/GenBank/DDBJ whole genome shotgun (WGS) entry which is preliminary data.</text>
</comment>
<dbReference type="SUPFAM" id="SSF50978">
    <property type="entry name" value="WD40 repeat-like"/>
    <property type="match status" value="1"/>
</dbReference>
<name>A0AAD7DSL9_MYCRO</name>
<dbReference type="InterPro" id="IPR036322">
    <property type="entry name" value="WD40_repeat_dom_sf"/>
</dbReference>
<proteinExistence type="predicted"/>
<evidence type="ECO:0000313" key="1">
    <source>
        <dbReference type="EMBL" id="KAJ7698247.1"/>
    </source>
</evidence>
<evidence type="ECO:0000313" key="2">
    <source>
        <dbReference type="Proteomes" id="UP001221757"/>
    </source>
</evidence>
<evidence type="ECO:0008006" key="3">
    <source>
        <dbReference type="Google" id="ProtNLM"/>
    </source>
</evidence>
<protein>
    <recommendedName>
        <fullName evidence="3">WD40 repeat-like protein</fullName>
    </recommendedName>
</protein>
<keyword evidence="2" id="KW-1185">Reference proteome</keyword>
<organism evidence="1 2">
    <name type="scientific">Mycena rosella</name>
    <name type="common">Pink bonnet</name>
    <name type="synonym">Agaricus rosellus</name>
    <dbReference type="NCBI Taxonomy" id="1033263"/>
    <lineage>
        <taxon>Eukaryota</taxon>
        <taxon>Fungi</taxon>
        <taxon>Dikarya</taxon>
        <taxon>Basidiomycota</taxon>
        <taxon>Agaricomycotina</taxon>
        <taxon>Agaricomycetes</taxon>
        <taxon>Agaricomycetidae</taxon>
        <taxon>Agaricales</taxon>
        <taxon>Marasmiineae</taxon>
        <taxon>Mycenaceae</taxon>
        <taxon>Mycena</taxon>
    </lineage>
</organism>
<sequence length="607" mass="67415">MPSVEDACRALEERLYQISEDPFAKQVPKVLAEACGLVRVADPADPEFSAVVDRVSETVNIGIGLAYRSFDVDCLPSFAHTHEFPLLAGPNTVFNIFTPRMYEAFTELITLLFGRWRANQLFAFWLWIFHSIFSSRLPKPWPETLRPHPSSSRLSRFWKRPTPHAAPSAISTAIFEARCEVSSDELYSEPLRLVNNGSSTPMLTYYVLDDVPTDQPFALTARYTEVGLSELAYGCTTDEQRKLIFVADSYRIKSYAWGDQQSGELYKSGLPTHTLASSKHTGPLAVVTSGSLIRAGKGSAVVWDLDALPTHSRTGKKRIGRKFEEDSMRDDYEDIEDSSGSKSTTVIKFADPRLTPAVWYPHSALPATMLCTTDPAESEDYSFISLDLEHGGKQVVRYFGNGAGIGEFSTSAVDPNVFMTAANDGHMRLYDTRVPLPVLTIYSASGTEECGAVLLVRPDGIPAVFTGSTNDQVVRLWDIRARKLVHELSTGNNGVNGMTWDATHSALYVLTTCGFMDRNGYTSDYRRARLPANMLPEPVPAGGMPNYDDEGPFNKCWPKQAIHSEDYWGEAFDAGNHRILRYAFKEHADPTIVPAYGRATLNSAPYY</sequence>
<dbReference type="EMBL" id="JARKIE010000026">
    <property type="protein sequence ID" value="KAJ7698247.1"/>
    <property type="molecule type" value="Genomic_DNA"/>
</dbReference>
<dbReference type="AlphaFoldDB" id="A0AAD7DSL9"/>
<gene>
    <name evidence="1" type="ORF">B0H17DRAFT_1050607</name>
</gene>
<accession>A0AAD7DSL9</accession>
<dbReference type="Gene3D" id="2.130.10.10">
    <property type="entry name" value="YVTN repeat-like/Quinoprotein amine dehydrogenase"/>
    <property type="match status" value="1"/>
</dbReference>
<reference evidence="1" key="1">
    <citation type="submission" date="2023-03" db="EMBL/GenBank/DDBJ databases">
        <title>Massive genome expansion in bonnet fungi (Mycena s.s.) driven by repeated elements and novel gene families across ecological guilds.</title>
        <authorList>
            <consortium name="Lawrence Berkeley National Laboratory"/>
            <person name="Harder C.B."/>
            <person name="Miyauchi S."/>
            <person name="Viragh M."/>
            <person name="Kuo A."/>
            <person name="Thoen E."/>
            <person name="Andreopoulos B."/>
            <person name="Lu D."/>
            <person name="Skrede I."/>
            <person name="Drula E."/>
            <person name="Henrissat B."/>
            <person name="Morin E."/>
            <person name="Kohler A."/>
            <person name="Barry K."/>
            <person name="LaButti K."/>
            <person name="Morin E."/>
            <person name="Salamov A."/>
            <person name="Lipzen A."/>
            <person name="Mereny Z."/>
            <person name="Hegedus B."/>
            <person name="Baldrian P."/>
            <person name="Stursova M."/>
            <person name="Weitz H."/>
            <person name="Taylor A."/>
            <person name="Grigoriev I.V."/>
            <person name="Nagy L.G."/>
            <person name="Martin F."/>
            <person name="Kauserud H."/>
        </authorList>
    </citation>
    <scope>NUCLEOTIDE SEQUENCE</scope>
    <source>
        <strain evidence="1">CBHHK067</strain>
    </source>
</reference>
<dbReference type="Proteomes" id="UP001221757">
    <property type="component" value="Unassembled WGS sequence"/>
</dbReference>